<reference evidence="2" key="1">
    <citation type="submission" date="2013-08" db="EMBL/GenBank/DDBJ databases">
        <authorList>
            <person name="Mendez C."/>
            <person name="Richter M."/>
            <person name="Ferrer M."/>
            <person name="Sanchez J."/>
        </authorList>
    </citation>
    <scope>NUCLEOTIDE SEQUENCE</scope>
</reference>
<feature type="domain" description="PD-(D/E)XK endonuclease-like" evidence="1">
    <location>
        <begin position="5"/>
        <end position="165"/>
    </location>
</feature>
<name>T1CD38_9ZZZZ</name>
<protein>
    <submittedName>
        <fullName evidence="2">ATP-dependent nuclease subunit B-like protein</fullName>
    </submittedName>
</protein>
<evidence type="ECO:0000313" key="2">
    <source>
        <dbReference type="EMBL" id="EQD63784.1"/>
    </source>
</evidence>
<gene>
    <name evidence="2" type="ORF">B1A_08968</name>
</gene>
<dbReference type="InterPro" id="IPR011604">
    <property type="entry name" value="PDDEXK-like_dom_sf"/>
</dbReference>
<dbReference type="InterPro" id="IPR038726">
    <property type="entry name" value="PDDEXK_AddAB-type"/>
</dbReference>
<dbReference type="Pfam" id="PF12705">
    <property type="entry name" value="PDDEXK_1"/>
    <property type="match status" value="1"/>
</dbReference>
<reference evidence="2" key="2">
    <citation type="journal article" date="2014" name="ISME J.">
        <title>Microbial stratification in low pH oxic and suboxic macroscopic growths along an acid mine drainage.</title>
        <authorList>
            <person name="Mendez-Garcia C."/>
            <person name="Mesa V."/>
            <person name="Sprenger R.R."/>
            <person name="Richter M."/>
            <person name="Diez M.S."/>
            <person name="Solano J."/>
            <person name="Bargiela R."/>
            <person name="Golyshina O.V."/>
            <person name="Manteca A."/>
            <person name="Ramos J.L."/>
            <person name="Gallego J.R."/>
            <person name="Llorente I."/>
            <person name="Martins Dos Santos V.A."/>
            <person name="Jensen O.N."/>
            <person name="Pelaez A.I."/>
            <person name="Sanchez J."/>
            <person name="Ferrer M."/>
        </authorList>
    </citation>
    <scope>NUCLEOTIDE SEQUENCE</scope>
</reference>
<dbReference type="EMBL" id="AUZX01006386">
    <property type="protein sequence ID" value="EQD63784.1"/>
    <property type="molecule type" value="Genomic_DNA"/>
</dbReference>
<organism evidence="2">
    <name type="scientific">mine drainage metagenome</name>
    <dbReference type="NCBI Taxonomy" id="410659"/>
    <lineage>
        <taxon>unclassified sequences</taxon>
        <taxon>metagenomes</taxon>
        <taxon>ecological metagenomes</taxon>
    </lineage>
</organism>
<evidence type="ECO:0000259" key="1">
    <source>
        <dbReference type="Pfam" id="PF12705"/>
    </source>
</evidence>
<proteinExistence type="predicted"/>
<comment type="caution">
    <text evidence="2">The sequence shown here is derived from an EMBL/GenBank/DDBJ whole genome shotgun (WGS) entry which is preliminary data.</text>
</comment>
<accession>T1CD38</accession>
<dbReference type="Gene3D" id="3.90.320.10">
    <property type="match status" value="1"/>
</dbReference>
<sequence>GKFREDSQAETVGSEVYFGPNERLRAKIAVGGEPGVEFAGRIDRVDLRHSLNQMVVIDYKSGKSSQYKISPDNPTQNGRNLQLAIYATSLSEMEQTSELTPELLGEYLFTAPSEEARRISLELTDEVRERVALVVKSIVQAIWDGSFPQGLLNPSANPIGCEYCDPSNLRPRWHNQQIKAKLTDQVISSFADLVYPDDVRNQDDN</sequence>
<feature type="non-terminal residue" evidence="2">
    <location>
        <position position="1"/>
    </location>
</feature>
<feature type="non-terminal residue" evidence="2">
    <location>
        <position position="205"/>
    </location>
</feature>
<dbReference type="AlphaFoldDB" id="T1CD38"/>